<gene>
    <name evidence="2" type="ORF">NXX45_14165</name>
</gene>
<dbReference type="RefSeq" id="WP_226776814.1">
    <property type="nucleotide sequence ID" value="NZ_CP036550.1"/>
</dbReference>
<feature type="transmembrane region" description="Helical" evidence="1">
    <location>
        <begin position="71"/>
        <end position="94"/>
    </location>
</feature>
<feature type="transmembrane region" description="Helical" evidence="1">
    <location>
        <begin position="148"/>
        <end position="166"/>
    </location>
</feature>
<evidence type="ECO:0000313" key="2">
    <source>
        <dbReference type="EMBL" id="UVR54884.1"/>
    </source>
</evidence>
<evidence type="ECO:0008006" key="4">
    <source>
        <dbReference type="Google" id="ProtNLM"/>
    </source>
</evidence>
<protein>
    <recommendedName>
        <fullName evidence="4">Transmembrane protein</fullName>
    </recommendedName>
</protein>
<sequence>MEQKTMKGHKHSLNKYHQWADEVQVGKEAEQREERKWKKIFFIMALCVSLSFCAVFFVTCSLFETATITNLALSVVMMLVITSVWLIMILYLIIPKIYPKIPLINNVQLKYYGCFDFGNKWVSENIEVFKQFDDKKIIIDATSPTRNGAAILYIAILITLALFDFYPKVYDNLLDGDIWGTTQAYTVYHRILDERGVLFTNNDNVMINKLSFASNMALASVYAIFILLALLSVLSPRRTVIFDREKKTITIPPRWKIHKAETIPFYDAVITFGAKVDKKSFKGDEEIVIANYKHLVKGVSLQFAGRTNGYCFARLIQAYMTEDDLSNHPEFEAFKQIQEEMRINKLRKEAEKQ</sequence>
<organism evidence="2 3">
    <name type="scientific">Bacteroides fragilis</name>
    <dbReference type="NCBI Taxonomy" id="817"/>
    <lineage>
        <taxon>Bacteria</taxon>
        <taxon>Pseudomonadati</taxon>
        <taxon>Bacteroidota</taxon>
        <taxon>Bacteroidia</taxon>
        <taxon>Bacteroidales</taxon>
        <taxon>Bacteroidaceae</taxon>
        <taxon>Bacteroides</taxon>
    </lineage>
</organism>
<evidence type="ECO:0000256" key="1">
    <source>
        <dbReference type="SAM" id="Phobius"/>
    </source>
</evidence>
<keyword evidence="1" id="KW-1133">Transmembrane helix</keyword>
<reference evidence="2" key="1">
    <citation type="submission" date="2022-08" db="EMBL/GenBank/DDBJ databases">
        <title>Genome Sequencing of Bacteroides fragilis Group Isolates with Nanopore Technology.</title>
        <authorList>
            <person name="Tisza M.J."/>
            <person name="Smith D."/>
            <person name="Dekker J.P."/>
        </authorList>
    </citation>
    <scope>NUCLEOTIDE SEQUENCE</scope>
    <source>
        <strain evidence="2">BFG-70</strain>
    </source>
</reference>
<dbReference type="Proteomes" id="UP001060330">
    <property type="component" value="Chromosome"/>
</dbReference>
<keyword evidence="1" id="KW-0812">Transmembrane</keyword>
<accession>A0AAQ2NCG3</accession>
<dbReference type="AlphaFoldDB" id="A0AAQ2NCG3"/>
<name>A0AAQ2NCG3_BACFG</name>
<feature type="transmembrane region" description="Helical" evidence="1">
    <location>
        <begin position="212"/>
        <end position="234"/>
    </location>
</feature>
<evidence type="ECO:0000313" key="3">
    <source>
        <dbReference type="Proteomes" id="UP001060330"/>
    </source>
</evidence>
<dbReference type="EMBL" id="CP103216">
    <property type="protein sequence ID" value="UVR54884.1"/>
    <property type="molecule type" value="Genomic_DNA"/>
</dbReference>
<keyword evidence="1" id="KW-0472">Membrane</keyword>
<proteinExistence type="predicted"/>
<feature type="transmembrane region" description="Helical" evidence="1">
    <location>
        <begin position="40"/>
        <end position="59"/>
    </location>
</feature>